<name>A0ABY3MST0_9GAMM</name>
<keyword evidence="1" id="KW-0812">Transmembrane</keyword>
<evidence type="ECO:0000313" key="3">
    <source>
        <dbReference type="Proteomes" id="UP000815846"/>
    </source>
</evidence>
<comment type="caution">
    <text evidence="2">The sequence shown here is derived from an EMBL/GenBank/DDBJ whole genome shotgun (WGS) entry which is preliminary data.</text>
</comment>
<keyword evidence="1" id="KW-1133">Transmembrane helix</keyword>
<keyword evidence="3" id="KW-1185">Reference proteome</keyword>
<keyword evidence="1" id="KW-0472">Membrane</keyword>
<evidence type="ECO:0000313" key="2">
    <source>
        <dbReference type="EMBL" id="TYK64182.1"/>
    </source>
</evidence>
<feature type="transmembrane region" description="Helical" evidence="1">
    <location>
        <begin position="7"/>
        <end position="29"/>
    </location>
</feature>
<feature type="transmembrane region" description="Helical" evidence="1">
    <location>
        <begin position="41"/>
        <end position="66"/>
    </location>
</feature>
<protein>
    <submittedName>
        <fullName evidence="2">Uncharacterized protein</fullName>
    </submittedName>
</protein>
<reference evidence="2 3" key="1">
    <citation type="submission" date="2019-08" db="EMBL/GenBank/DDBJ databases">
        <title>Microbe sample from Colwellia echini.</title>
        <authorList>
            <person name="Christiansen L."/>
            <person name="Pathiraja D."/>
            <person name="Schultz-Johansen M."/>
            <person name="Choi I.-G."/>
            <person name="Stougaard P."/>
        </authorList>
    </citation>
    <scope>NUCLEOTIDE SEQUENCE [LARGE SCALE GENOMIC DNA]</scope>
    <source>
        <strain evidence="2 3">A3</strain>
    </source>
</reference>
<dbReference type="Proteomes" id="UP000815846">
    <property type="component" value="Unassembled WGS sequence"/>
</dbReference>
<feature type="transmembrane region" description="Helical" evidence="1">
    <location>
        <begin position="111"/>
        <end position="130"/>
    </location>
</feature>
<organism evidence="2 3">
    <name type="scientific">Colwellia echini</name>
    <dbReference type="NCBI Taxonomy" id="1982103"/>
    <lineage>
        <taxon>Bacteria</taxon>
        <taxon>Pseudomonadati</taxon>
        <taxon>Pseudomonadota</taxon>
        <taxon>Gammaproteobacteria</taxon>
        <taxon>Alteromonadales</taxon>
        <taxon>Colwelliaceae</taxon>
        <taxon>Colwellia</taxon>
    </lineage>
</organism>
<proteinExistence type="predicted"/>
<accession>A0ABY3MST0</accession>
<dbReference type="RefSeq" id="WP_101342777.1">
    <property type="nucleotide sequence ID" value="NZ_PJAI02000044.1"/>
</dbReference>
<gene>
    <name evidence="2" type="ORF">CWS31_016995</name>
</gene>
<dbReference type="EMBL" id="PJAI02000044">
    <property type="protein sequence ID" value="TYK64182.1"/>
    <property type="molecule type" value="Genomic_DNA"/>
</dbReference>
<feature type="transmembrane region" description="Helical" evidence="1">
    <location>
        <begin position="78"/>
        <end position="95"/>
    </location>
</feature>
<evidence type="ECO:0000256" key="1">
    <source>
        <dbReference type="SAM" id="Phobius"/>
    </source>
</evidence>
<sequence>MDSKRTFIAVFLSPFASLIVLVVAFIESFVRGESIQFFEGFIVIVLFVIGFVSISFAFVILVGLPIHLGLSKIRVTNWFVYCLLGILVPLFYKYVDLLGSEMPTELRSTDYIAYGFGGFFVSLAFWVIAVKPHNKQINKD</sequence>